<dbReference type="RefSeq" id="WP_086952516.1">
    <property type="nucleotide sequence ID" value="NZ_FWFD01000015.1"/>
</dbReference>
<proteinExistence type="predicted"/>
<dbReference type="AlphaFoldDB" id="A0A1X6WTI1"/>
<sequence length="235" mass="26199">MKKKRILSIILFTTILLYQVSVKAEEDILTDNTQMYGRLSSGVSRSITPNVFQFGDIIYNGEEKSVEKTAVGSTSVLGFYDRRGFILENRTQLIGSSAQIINVNNEEIEQLGVLEDGIPQITAVIEDVPDWLATTEISYTIKSNQVDKTDIESNEGTVPLSGEVVEPFAFTGEINMDNPNERHLSTDEKGYYVPGTILKQYTFSNVKLNLPAGIEVPPGKQTIDLKIKWNLVYTP</sequence>
<dbReference type="EMBL" id="FWFD01000015">
    <property type="protein sequence ID" value="SLM86916.1"/>
    <property type="molecule type" value="Genomic_DNA"/>
</dbReference>
<dbReference type="Proteomes" id="UP000195918">
    <property type="component" value="Unassembled WGS sequence"/>
</dbReference>
<accession>A0A1X6WTI1</accession>
<protein>
    <recommendedName>
        <fullName evidence="4">Extracellular protein</fullName>
    </recommendedName>
</protein>
<evidence type="ECO:0000313" key="3">
    <source>
        <dbReference type="Proteomes" id="UP000195918"/>
    </source>
</evidence>
<keyword evidence="3" id="KW-1185">Reference proteome</keyword>
<name>A0A1X6WTI1_9ENTE</name>
<evidence type="ECO:0000313" key="2">
    <source>
        <dbReference type="EMBL" id="SLM86916.1"/>
    </source>
</evidence>
<evidence type="ECO:0000256" key="1">
    <source>
        <dbReference type="SAM" id="SignalP"/>
    </source>
</evidence>
<feature type="signal peptide" evidence="1">
    <location>
        <begin position="1"/>
        <end position="24"/>
    </location>
</feature>
<evidence type="ECO:0008006" key="4">
    <source>
        <dbReference type="Google" id="ProtNLM"/>
    </source>
</evidence>
<keyword evidence="1" id="KW-0732">Signal</keyword>
<feature type="chain" id="PRO_5012688165" description="Extracellular protein" evidence="1">
    <location>
        <begin position="25"/>
        <end position="235"/>
    </location>
</feature>
<gene>
    <name evidence="2" type="ORF">FM121_12515</name>
</gene>
<organism evidence="2 3">
    <name type="scientific">Vagococcus fluvialis bH819</name>
    <dbReference type="NCBI Taxonomy" id="1255619"/>
    <lineage>
        <taxon>Bacteria</taxon>
        <taxon>Bacillati</taxon>
        <taxon>Bacillota</taxon>
        <taxon>Bacilli</taxon>
        <taxon>Lactobacillales</taxon>
        <taxon>Enterococcaceae</taxon>
        <taxon>Vagococcus</taxon>
    </lineage>
</organism>
<reference evidence="3" key="1">
    <citation type="submission" date="2017-02" db="EMBL/GenBank/DDBJ databases">
        <authorList>
            <person name="Dridi B."/>
        </authorList>
    </citation>
    <scope>NUCLEOTIDE SEQUENCE [LARGE SCALE GENOMIC DNA]</scope>
    <source>
        <strain evidence="3">bH819</strain>
    </source>
</reference>